<dbReference type="InterPro" id="IPR011990">
    <property type="entry name" value="TPR-like_helical_dom_sf"/>
</dbReference>
<organism evidence="2 3">
    <name type="scientific">Tritrichomonas musculus</name>
    <dbReference type="NCBI Taxonomy" id="1915356"/>
    <lineage>
        <taxon>Eukaryota</taxon>
        <taxon>Metamonada</taxon>
        <taxon>Parabasalia</taxon>
        <taxon>Tritrichomonadida</taxon>
        <taxon>Tritrichomonadidae</taxon>
        <taxon>Tritrichomonas</taxon>
    </lineage>
</organism>
<comment type="caution">
    <text evidence="2">The sequence shown here is derived from an EMBL/GenBank/DDBJ whole genome shotgun (WGS) entry which is preliminary data.</text>
</comment>
<protein>
    <recommendedName>
        <fullName evidence="4">KIF-binding protein</fullName>
    </recommendedName>
</protein>
<reference evidence="2 3" key="1">
    <citation type="submission" date="2024-04" db="EMBL/GenBank/DDBJ databases">
        <title>Tritrichomonas musculus Genome.</title>
        <authorList>
            <person name="Alves-Ferreira E."/>
            <person name="Grigg M."/>
            <person name="Lorenzi H."/>
            <person name="Galac M."/>
        </authorList>
    </citation>
    <scope>NUCLEOTIDE SEQUENCE [LARGE SCALE GENOMIC DNA]</scope>
    <source>
        <strain evidence="2 3">EAF2021</strain>
    </source>
</reference>
<sequence>MDLAGLQRLIGQMQFQHANPNDEDYPQYRLPTFIFSERTFHALDGDLDPAKERAFTIANKVNSAFESGNLKDANEMAYRSYQLDPMCVDAWRAMVKMLIEFSDTDTVITATRELLYFSRQFYQEEFHQIGMFYSISTTRPYMRVLTDLADLANASLQLGLATNCYEEMVRLNHNDNTGARYPLICCYVKLIGRARRFPNTTKPIRTINQARQLINCVFNDEHNSDRCPLFEKDSLCVRWAELCFLYAEKGNWKKVARREYQKNDIMFQVIFDEIRIEDIPPANPDIPADNFVAGNKSDEVRIRGGWIVEALLDWPDFVIELYRLIRGKVTPAFEKKIRDKAPVPEEEEQQLLIPEIRAELAKLGDKYLEKGRNSLKNRKFDESIQNFTMAKKGYIDASAPSKRWYLHAPFAVVSNRATAAYFLKKWNLLRTDIRFTLKIKPDHEKSYAKLPKLADVYKAKQLAAEFAEFAQMVEKKEITEMKQWKSLADRVIGLTSITALAFAAVDKLTDEMKEELIRVGIEDCYTTANVDLVHPILPWLTPDDLEKPIPNI</sequence>
<gene>
    <name evidence="1" type="ORF">M9Y10_021014</name>
    <name evidence="2" type="ORF">M9Y10_025285</name>
</gene>
<keyword evidence="3" id="KW-1185">Reference proteome</keyword>
<evidence type="ECO:0000313" key="2">
    <source>
        <dbReference type="EMBL" id="KAK8843094.1"/>
    </source>
</evidence>
<dbReference type="Gene3D" id="1.25.40.10">
    <property type="entry name" value="Tetratricopeptide repeat domain"/>
    <property type="match status" value="1"/>
</dbReference>
<proteinExistence type="predicted"/>
<accession>A0ABR2HA35</accession>
<evidence type="ECO:0008006" key="4">
    <source>
        <dbReference type="Google" id="ProtNLM"/>
    </source>
</evidence>
<evidence type="ECO:0000313" key="3">
    <source>
        <dbReference type="Proteomes" id="UP001470230"/>
    </source>
</evidence>
<dbReference type="EMBL" id="JAPFFF010000036">
    <property type="protein sequence ID" value="KAK8843094.1"/>
    <property type="molecule type" value="Genomic_DNA"/>
</dbReference>
<name>A0ABR2HA35_9EUKA</name>
<dbReference type="Proteomes" id="UP001470230">
    <property type="component" value="Unassembled WGS sequence"/>
</dbReference>
<dbReference type="EMBL" id="JAPFFF010000278">
    <property type="protein sequence ID" value="KAK8834883.1"/>
    <property type="molecule type" value="Genomic_DNA"/>
</dbReference>
<evidence type="ECO:0000313" key="1">
    <source>
        <dbReference type="EMBL" id="KAK8834883.1"/>
    </source>
</evidence>
<dbReference type="SUPFAM" id="SSF48452">
    <property type="entry name" value="TPR-like"/>
    <property type="match status" value="1"/>
</dbReference>